<evidence type="ECO:0000313" key="1">
    <source>
        <dbReference type="EMBL" id="ONK03440.1"/>
    </source>
</evidence>
<proteinExistence type="predicted"/>
<name>A0A1V2R1Q6_9GAMM</name>
<reference evidence="2" key="1">
    <citation type="submission" date="2016-11" db="EMBL/GenBank/DDBJ databases">
        <authorList>
            <person name="Panda P."/>
            <person name="Visnovsky S."/>
            <person name="Pitman A."/>
        </authorList>
    </citation>
    <scope>NUCLEOTIDE SEQUENCE [LARGE SCALE GENOMIC DNA]</scope>
    <source>
        <strain evidence="2">ICMP 9972</strain>
    </source>
</reference>
<organism evidence="1 2">
    <name type="scientific">Pectobacterium actinidiae</name>
    <dbReference type="NCBI Taxonomy" id="1507808"/>
    <lineage>
        <taxon>Bacteria</taxon>
        <taxon>Pseudomonadati</taxon>
        <taxon>Pseudomonadota</taxon>
        <taxon>Gammaproteobacteria</taxon>
        <taxon>Enterobacterales</taxon>
        <taxon>Pectobacteriaceae</taxon>
        <taxon>Pectobacterium</taxon>
    </lineage>
</organism>
<protein>
    <submittedName>
        <fullName evidence="1">Uncharacterized protein</fullName>
    </submittedName>
</protein>
<dbReference type="EMBL" id="MPUJ01000011">
    <property type="protein sequence ID" value="ONK03440.1"/>
    <property type="molecule type" value="Genomic_DNA"/>
</dbReference>
<gene>
    <name evidence="1" type="ORF">BSK71_16190</name>
</gene>
<evidence type="ECO:0000313" key="2">
    <source>
        <dbReference type="Proteomes" id="UP000189286"/>
    </source>
</evidence>
<accession>A0A1V2R1Q6</accession>
<dbReference type="Proteomes" id="UP000189286">
    <property type="component" value="Unassembled WGS sequence"/>
</dbReference>
<sequence>MSVIKKAILWGIAFLLFIDVHGVRTNDCVNTRDCVSTSVLIPQHHGNQAGNDKAAQGGSKQELSPYPLAAANEFRVVMIEIALCVDIAYQPDLFTWLTVRCKKTSSINVLVKQWVAVTQNQQ</sequence>
<comment type="caution">
    <text evidence="1">The sequence shown here is derived from an EMBL/GenBank/DDBJ whole genome shotgun (WGS) entry which is preliminary data.</text>
</comment>
<dbReference type="AlphaFoldDB" id="A0A1V2R1Q6"/>